<organism evidence="2 3">
    <name type="scientific">Aminomonas paucivorans DSM 12260</name>
    <dbReference type="NCBI Taxonomy" id="584708"/>
    <lineage>
        <taxon>Bacteria</taxon>
        <taxon>Thermotogati</taxon>
        <taxon>Synergistota</taxon>
        <taxon>Synergistia</taxon>
        <taxon>Synergistales</taxon>
        <taxon>Synergistaceae</taxon>
        <taxon>Aminomonas</taxon>
    </lineage>
</organism>
<accession>E3CW30</accession>
<dbReference type="eggNOG" id="ENOG503353M">
    <property type="taxonomic scope" value="Bacteria"/>
</dbReference>
<dbReference type="InterPro" id="IPR025515">
    <property type="entry name" value="DUF4403"/>
</dbReference>
<keyword evidence="3" id="KW-1185">Reference proteome</keyword>
<protein>
    <recommendedName>
        <fullName evidence="4">DUF4403 family protein</fullName>
    </recommendedName>
</protein>
<dbReference type="Proteomes" id="UP000005096">
    <property type="component" value="Chromosome"/>
</dbReference>
<sequence>MKVLCALGLLCCLLGGALSASAEETVTWTPPEPEQVPFVPEDAGTLSQLAVTFEATYGELQALGDRKLPRRLEGKDRVTQGSLTGEVRYTVTREGALKVRPEGGGIALEVPLAFKARFSGGAGGLGLPFSAEADGSLTATLVTRPVLNPDWTVSTRPVVRLAWRKAPGIHVLGARLTFQGLADRFLNDWVESKKARLDPILNENLKLKQRAEKVWKDLGKPLKIGEEPPLWLVVRPERFRASALETGPGGVKLSAGLDARITALAGAIPVLPLAYPSLPPLATGGPLDGAFRVILPATVHYAFINGLIAQNWSGRDVDLPMGGKVHLERFGVGGSGDRFVITAEVTGTGSEGRSAQGRMQLSGKPVYDPATRTLRVTGLTADPGTVRAVSAQAAWLLEGPWIQALGDSLVFPVGERLDQLRSLLEGALAGGRPYGDLVLTGKVEGLGVVGVRVDGQGIHARGEAHGTLKVGPRK</sequence>
<proteinExistence type="predicted"/>
<dbReference type="Pfam" id="PF14356">
    <property type="entry name" value="DUF4403"/>
    <property type="match status" value="1"/>
</dbReference>
<dbReference type="RefSeq" id="WP_006301517.1">
    <property type="nucleotide sequence ID" value="NZ_CM001022.1"/>
</dbReference>
<evidence type="ECO:0000256" key="1">
    <source>
        <dbReference type="SAM" id="SignalP"/>
    </source>
</evidence>
<evidence type="ECO:0008006" key="4">
    <source>
        <dbReference type="Google" id="ProtNLM"/>
    </source>
</evidence>
<dbReference type="HOGENOM" id="CLU_575751_0_0_0"/>
<feature type="signal peptide" evidence="1">
    <location>
        <begin position="1"/>
        <end position="22"/>
    </location>
</feature>
<dbReference type="STRING" id="584708.Apau_1871"/>
<dbReference type="OrthoDB" id="1540at2"/>
<dbReference type="AlphaFoldDB" id="E3CW30"/>
<feature type="chain" id="PRO_5003168109" description="DUF4403 family protein" evidence="1">
    <location>
        <begin position="23"/>
        <end position="474"/>
    </location>
</feature>
<gene>
    <name evidence="2" type="ORF">Apau_1871</name>
</gene>
<reference evidence="2 3" key="1">
    <citation type="journal article" date="2010" name="Stand. Genomic Sci.">
        <title>Non-contiguous finished genome sequence of Aminomonas paucivorans type strain (GLU-3).</title>
        <authorList>
            <person name="Pitluck S."/>
            <person name="Yasawong M."/>
            <person name="Held B."/>
            <person name="Lapidus A."/>
            <person name="Nolan M."/>
            <person name="Copeland A."/>
            <person name="Lucas S."/>
            <person name="Del Rio T.G."/>
            <person name="Tice H."/>
            <person name="Cheng J.F."/>
            <person name="Chertkov O."/>
            <person name="Goodwin L."/>
            <person name="Tapia R."/>
            <person name="Han C."/>
            <person name="Liolios K."/>
            <person name="Ivanova N."/>
            <person name="Mavromatis K."/>
            <person name="Ovchinnikova G."/>
            <person name="Pati A."/>
            <person name="Chen A."/>
            <person name="Palaniappan K."/>
            <person name="Land M."/>
            <person name="Hauser L."/>
            <person name="Chang Y.J."/>
            <person name="Jeffries C.D."/>
            <person name="Pukall R."/>
            <person name="Spring S."/>
            <person name="Rohde M."/>
            <person name="Sikorski J."/>
            <person name="Goker M."/>
            <person name="Woyke T."/>
            <person name="Bristow J."/>
            <person name="Eisen J.A."/>
            <person name="Markowitz V."/>
            <person name="Hugenholtz P."/>
            <person name="Kyrpides N.C."/>
            <person name="Klenk H.P."/>
        </authorList>
    </citation>
    <scope>NUCLEOTIDE SEQUENCE [LARGE SCALE GENOMIC DNA]</scope>
    <source>
        <strain evidence="2 3">DSM 12260</strain>
    </source>
</reference>
<keyword evidence="1" id="KW-0732">Signal</keyword>
<name>E3CW30_9BACT</name>
<evidence type="ECO:0000313" key="3">
    <source>
        <dbReference type="Proteomes" id="UP000005096"/>
    </source>
</evidence>
<evidence type="ECO:0000313" key="2">
    <source>
        <dbReference type="EMBL" id="EFQ24285.1"/>
    </source>
</evidence>
<dbReference type="PaxDb" id="584708-Apau_1871"/>
<dbReference type="EMBL" id="CM001022">
    <property type="protein sequence ID" value="EFQ24285.1"/>
    <property type="molecule type" value="Genomic_DNA"/>
</dbReference>